<protein>
    <submittedName>
        <fullName evidence="1">AAA family ATPase</fullName>
    </submittedName>
</protein>
<proteinExistence type="predicted"/>
<comment type="caution">
    <text evidence="1">The sequence shown here is derived from an EMBL/GenBank/DDBJ whole genome shotgun (WGS) entry which is preliminary data.</text>
</comment>
<organism evidence="1 2">
    <name type="scientific">Amphibiibacter pelophylacis</name>
    <dbReference type="NCBI Taxonomy" id="1799477"/>
    <lineage>
        <taxon>Bacteria</taxon>
        <taxon>Pseudomonadati</taxon>
        <taxon>Pseudomonadota</taxon>
        <taxon>Betaproteobacteria</taxon>
        <taxon>Burkholderiales</taxon>
        <taxon>Sphaerotilaceae</taxon>
        <taxon>Amphibiibacter</taxon>
    </lineage>
</organism>
<dbReference type="EMBL" id="JAWDIE010000007">
    <property type="protein sequence ID" value="MEJ7138027.1"/>
    <property type="molecule type" value="Genomic_DNA"/>
</dbReference>
<gene>
    <name evidence="1" type="ORF">RV045_06235</name>
</gene>
<dbReference type="Proteomes" id="UP001364695">
    <property type="component" value="Unassembled WGS sequence"/>
</dbReference>
<evidence type="ECO:0000313" key="1">
    <source>
        <dbReference type="EMBL" id="MEJ7138027.1"/>
    </source>
</evidence>
<evidence type="ECO:0000313" key="2">
    <source>
        <dbReference type="Proteomes" id="UP001364695"/>
    </source>
</evidence>
<name>A0ACC6P1N5_9BURK</name>
<accession>A0ACC6P1N5</accession>
<sequence length="443" mass="49869">MNTPLKVRDVFKSLGVPTLTYVRRENGRFESELADALDTRGKLALLTGPSKTGKTTLYSRVLEERNVEPLTVRCDADLTSEEFWRRALERVNFERLASLQDNEARKVSAGAKLGGKIGWAWLAGLLGEVNVGVEKSMGEVEIREKILSKPSPHHLVPILKALPLVMVVEDFHYLIPKTKEAIFQQWKVFVDSEVSVIVVGTTHHAVDLAYANRDLVGRIAQIDLSTWNTADLEKIATLGFTKLGVKADPLVTTAIAREAVGLPIIVQEACAQALLEKGWSEVEPGKVDIALKRSDAETALHKVATLHYRQFEIFYDRLATGPRKAARKYNTYELVLLAFAKDPLVFSLKRHEIDERLKSIPLPDPERPPPASINSMLKALAKFQQQNGIELLDWSTKEQRLYILEPAFLFYLRWREIRKGHSALKDLLETFFHIKLNFGSKAG</sequence>
<reference evidence="1" key="1">
    <citation type="submission" date="2023-10" db="EMBL/GenBank/DDBJ databases">
        <title>Amphibacter perezi, gen. nov., sp. nov. a novel taxa of the family Comamonadaceae, class Betaproteobacteria isolated from the skin microbiota of Pelophylax perezi from different populations.</title>
        <authorList>
            <person name="Costa S."/>
            <person name="Proenca D.N."/>
            <person name="Lopes I."/>
            <person name="Morais P.V."/>
        </authorList>
    </citation>
    <scope>NUCLEOTIDE SEQUENCE</scope>
    <source>
        <strain evidence="1">SL12-8</strain>
    </source>
</reference>
<keyword evidence="2" id="KW-1185">Reference proteome</keyword>